<dbReference type="Gene3D" id="3.10.180.10">
    <property type="entry name" value="2,3-Dihydroxybiphenyl 1,2-Dioxygenase, domain 1"/>
    <property type="match status" value="1"/>
</dbReference>
<evidence type="ECO:0000259" key="1">
    <source>
        <dbReference type="PROSITE" id="PS51819"/>
    </source>
</evidence>
<dbReference type="InterPro" id="IPR029068">
    <property type="entry name" value="Glyas_Bleomycin-R_OHBP_Dase"/>
</dbReference>
<dbReference type="InterPro" id="IPR037523">
    <property type="entry name" value="VOC_core"/>
</dbReference>
<feature type="domain" description="VOC" evidence="1">
    <location>
        <begin position="1"/>
        <end position="83"/>
    </location>
</feature>
<dbReference type="EMBL" id="UINC01149618">
    <property type="protein sequence ID" value="SVD42205.1"/>
    <property type="molecule type" value="Genomic_DNA"/>
</dbReference>
<dbReference type="Pfam" id="PF00903">
    <property type="entry name" value="Glyoxalase"/>
    <property type="match status" value="1"/>
</dbReference>
<reference evidence="2" key="1">
    <citation type="submission" date="2018-05" db="EMBL/GenBank/DDBJ databases">
        <authorList>
            <person name="Lanie J.A."/>
            <person name="Ng W.-L."/>
            <person name="Kazmierczak K.M."/>
            <person name="Andrzejewski T.M."/>
            <person name="Davidsen T.M."/>
            <person name="Wayne K.J."/>
            <person name="Tettelin H."/>
            <person name="Glass J.I."/>
            <person name="Rusch D."/>
            <person name="Podicherti R."/>
            <person name="Tsui H.-C.T."/>
            <person name="Winkler M.E."/>
        </authorList>
    </citation>
    <scope>NUCLEOTIDE SEQUENCE</scope>
</reference>
<dbReference type="AlphaFoldDB" id="A0A382V852"/>
<sequence length="106" mass="11399">AGQVGQGDISSAPGSMNHVAFNIPLEKVDEYQTKLEEAGIEATAVLNHDDSETGTSTEITDTTFVRSIYFKDPDGILLEFAAWTRELDSHDVNLEPASVEAASLDS</sequence>
<proteinExistence type="predicted"/>
<gene>
    <name evidence="2" type="ORF">METZ01_LOCUS395059</name>
</gene>
<dbReference type="InterPro" id="IPR004360">
    <property type="entry name" value="Glyas_Fos-R_dOase_dom"/>
</dbReference>
<evidence type="ECO:0000313" key="2">
    <source>
        <dbReference type="EMBL" id="SVD42205.1"/>
    </source>
</evidence>
<accession>A0A382V852</accession>
<protein>
    <recommendedName>
        <fullName evidence="1">VOC domain-containing protein</fullName>
    </recommendedName>
</protein>
<organism evidence="2">
    <name type="scientific">marine metagenome</name>
    <dbReference type="NCBI Taxonomy" id="408172"/>
    <lineage>
        <taxon>unclassified sequences</taxon>
        <taxon>metagenomes</taxon>
        <taxon>ecological metagenomes</taxon>
    </lineage>
</organism>
<dbReference type="PROSITE" id="PS51819">
    <property type="entry name" value="VOC"/>
    <property type="match status" value="1"/>
</dbReference>
<feature type="non-terminal residue" evidence="2">
    <location>
        <position position="1"/>
    </location>
</feature>
<dbReference type="SUPFAM" id="SSF54593">
    <property type="entry name" value="Glyoxalase/Bleomycin resistance protein/Dihydroxybiphenyl dioxygenase"/>
    <property type="match status" value="1"/>
</dbReference>
<name>A0A382V852_9ZZZZ</name>